<evidence type="ECO:0000313" key="4">
    <source>
        <dbReference type="Proteomes" id="UP001307705"/>
    </source>
</evidence>
<gene>
    <name evidence="3" type="ORF">Ataiwa_07530</name>
</gene>
<dbReference type="InterPro" id="IPR027039">
    <property type="entry name" value="Crtac1"/>
</dbReference>
<organism evidence="3 4">
    <name type="scientific">Algoriphagus taiwanensis</name>
    <dbReference type="NCBI Taxonomy" id="1445656"/>
    <lineage>
        <taxon>Bacteria</taxon>
        <taxon>Pseudomonadati</taxon>
        <taxon>Bacteroidota</taxon>
        <taxon>Cytophagia</taxon>
        <taxon>Cytophagales</taxon>
        <taxon>Cyclobacteriaceae</taxon>
        <taxon>Algoriphagus</taxon>
    </lineage>
</organism>
<accession>A0ABQ6PWZ5</accession>
<proteinExistence type="predicted"/>
<dbReference type="PANTHER" id="PTHR16026">
    <property type="entry name" value="CARTILAGE ACIDIC PROTEIN 1"/>
    <property type="match status" value="1"/>
</dbReference>
<dbReference type="PANTHER" id="PTHR16026:SF0">
    <property type="entry name" value="CARTILAGE ACIDIC PROTEIN 1"/>
    <property type="match status" value="1"/>
</dbReference>
<feature type="domain" description="ASPIC/UnbV" evidence="2">
    <location>
        <begin position="523"/>
        <end position="590"/>
    </location>
</feature>
<keyword evidence="1" id="KW-0732">Signal</keyword>
<dbReference type="Proteomes" id="UP001307705">
    <property type="component" value="Unassembled WGS sequence"/>
</dbReference>
<dbReference type="InterPro" id="IPR011519">
    <property type="entry name" value="UnbV_ASPIC"/>
</dbReference>
<dbReference type="InterPro" id="IPR013517">
    <property type="entry name" value="FG-GAP"/>
</dbReference>
<dbReference type="InterPro" id="IPR028994">
    <property type="entry name" value="Integrin_alpha_N"/>
</dbReference>
<keyword evidence="4" id="KW-1185">Reference proteome</keyword>
<dbReference type="Pfam" id="PF13517">
    <property type="entry name" value="FG-GAP_3"/>
    <property type="match status" value="4"/>
</dbReference>
<dbReference type="SUPFAM" id="SSF69318">
    <property type="entry name" value="Integrin alpha N-terminal domain"/>
    <property type="match status" value="3"/>
</dbReference>
<name>A0ABQ6PWZ5_9BACT</name>
<evidence type="ECO:0000259" key="2">
    <source>
        <dbReference type="Pfam" id="PF07593"/>
    </source>
</evidence>
<reference evidence="3 4" key="1">
    <citation type="submission" date="2023-08" db="EMBL/GenBank/DDBJ databases">
        <title>Draft genome sequence of Algoriphagus taiwanensis.</title>
        <authorList>
            <person name="Takatani N."/>
            <person name="Hosokawa M."/>
            <person name="Sawabe T."/>
        </authorList>
    </citation>
    <scope>NUCLEOTIDE SEQUENCE [LARGE SCALE GENOMIC DNA]</scope>
    <source>
        <strain evidence="3 4">JCM 19755</strain>
    </source>
</reference>
<sequence>MSPFSTFSHLGFTFFFLLSLGRLEGLAQNNPTQFEKLNPKSSGVTFKNQLKEDRENNILRYEYFYNGAGVAVGDLDNDGLEDLFFTGNMVPNRLYKNLGKLKFEDVSKSSGTQGKNAWTTGVSMADVDGDGLLDIYVCYSGKGPESSRKNELWINKGNFKFEDQAEKYGIADASNSTQALFFDYDLDGDLDLFLLNHNIQVINEMEFDAARSGRHPTAGDKLYRNDGEKFTDVSEEAGIKGFALGFGLGVVSSDINQDGWPDILVTNDYIEQDYLYINQGNGTFKDLLTDYLSHISHFSMGADIADITNDGKQEIFTLDMLPEDNERQKLLYGPENYEQYDLMIRRKFHHQLMRNMLHLNLGEGKFAEIGQMAGISNTDWSWSALFFDANNDSQKDLFVSNGYYRDYTNRDFLKYKGDYYFKQAVAKENADTLHLVTSMTSTPVHNYFFENQGEVRFRDLSSTSGLGEKGFSSGAAYADLDGDGDLDLVVSHINEIASIYENKSNTGNWLKLSLKGPQKNTFALGAQVWAYAQGKTFFLEQNPVRGFQSSVSPVLHLGLGEIETLDSLKVLWPNQSESKYFNLQSNQLLTFESTGAKPVSRSKQQGVLAEELPQSLDFNPSLSPVNDFKRQPLLLTMPSHLGPILASGDLNKDGIPEVFIGGNKGAAGRIFSFDQGKWEAYRGFRSSSGFVDGAVVMEDFNGDGFLDLFLGSGGYHDFLREDEGLKDRLFLNDGQGVLVPNADFPSYTISTGVAATLDVNQDGFPDLFVGGRIVPGRYPETPESKILINNGKGGFSDQSSQYLPDSRLGMITGVAAQDLNGDGKEDLILVGEWMSPKALIQEDGAFSDQSQVYFPPQLSGWWHSLHQVDWDGDGDLDLILGNFGLNSQLKASPDAPMTLYAYDFDQNGSIDPIIECQIGEGNYPFPSRDELLDQMVSMRSKFTDYASYSKAEMKDLFSKDQLDQAQKLQIETLETILLENTSQGFVPKKLPKLAQSFPVFSIHSTDLNKDGHLDLILGGNQNQSRIRIGRIDAGQGLVLLGNGKGDFSPALPSQTGISIRGDIRSILEVKSGESHYLIFGINQEPVKTFILK</sequence>
<comment type="caution">
    <text evidence="3">The sequence shown here is derived from an EMBL/GenBank/DDBJ whole genome shotgun (WGS) entry which is preliminary data.</text>
</comment>
<dbReference type="EMBL" id="BTPE01000002">
    <property type="protein sequence ID" value="GMQ32481.1"/>
    <property type="molecule type" value="Genomic_DNA"/>
</dbReference>
<protein>
    <submittedName>
        <fullName evidence="3">VCBS repeat-containing protein</fullName>
    </submittedName>
</protein>
<evidence type="ECO:0000313" key="3">
    <source>
        <dbReference type="EMBL" id="GMQ32481.1"/>
    </source>
</evidence>
<evidence type="ECO:0000256" key="1">
    <source>
        <dbReference type="ARBA" id="ARBA00022729"/>
    </source>
</evidence>
<dbReference type="Pfam" id="PF07593">
    <property type="entry name" value="UnbV_ASPIC"/>
    <property type="match status" value="1"/>
</dbReference>
<dbReference type="Gene3D" id="2.130.10.130">
    <property type="entry name" value="Integrin alpha, N-terminal"/>
    <property type="match status" value="4"/>
</dbReference>
<dbReference type="RefSeq" id="WP_338227299.1">
    <property type="nucleotide sequence ID" value="NZ_BTPE01000002.1"/>
</dbReference>